<keyword evidence="3" id="KW-0732">Signal</keyword>
<dbReference type="Proteomes" id="UP001597063">
    <property type="component" value="Unassembled WGS sequence"/>
</dbReference>
<protein>
    <submittedName>
        <fullName evidence="4">Uncharacterized protein</fullName>
    </submittedName>
</protein>
<comment type="caution">
    <text evidence="4">The sequence shown here is derived from an EMBL/GenBank/DDBJ whole genome shotgun (WGS) entry which is preliminary data.</text>
</comment>
<feature type="transmembrane region" description="Helical" evidence="2">
    <location>
        <begin position="32"/>
        <end position="51"/>
    </location>
</feature>
<dbReference type="RefSeq" id="WP_131755639.1">
    <property type="nucleotide sequence ID" value="NZ_CAACUY010000007.1"/>
</dbReference>
<proteinExistence type="predicted"/>
<evidence type="ECO:0000256" key="1">
    <source>
        <dbReference type="SAM" id="MobiDB-lite"/>
    </source>
</evidence>
<feature type="signal peptide" evidence="3">
    <location>
        <begin position="1"/>
        <end position="28"/>
    </location>
</feature>
<feature type="region of interest" description="Disordered" evidence="1">
    <location>
        <begin position="69"/>
        <end position="93"/>
    </location>
</feature>
<keyword evidence="2" id="KW-0812">Transmembrane</keyword>
<gene>
    <name evidence="4" type="ORF">ACFQZM_16095</name>
</gene>
<reference evidence="5" key="1">
    <citation type="journal article" date="2019" name="Int. J. Syst. Evol. Microbiol.">
        <title>The Global Catalogue of Microorganisms (GCM) 10K type strain sequencing project: providing services to taxonomists for standard genome sequencing and annotation.</title>
        <authorList>
            <consortium name="The Broad Institute Genomics Platform"/>
            <consortium name="The Broad Institute Genome Sequencing Center for Infectious Disease"/>
            <person name="Wu L."/>
            <person name="Ma J."/>
        </authorList>
    </citation>
    <scope>NUCLEOTIDE SEQUENCE [LARGE SCALE GENOMIC DNA]</scope>
    <source>
        <strain evidence="5">JCM 9371</strain>
    </source>
</reference>
<evidence type="ECO:0000256" key="3">
    <source>
        <dbReference type="SAM" id="SignalP"/>
    </source>
</evidence>
<name>A0ABW2XIE1_9ACTN</name>
<evidence type="ECO:0000313" key="4">
    <source>
        <dbReference type="EMBL" id="MFD0686026.1"/>
    </source>
</evidence>
<accession>A0ABW2XIE1</accession>
<keyword evidence="2" id="KW-1133">Transmembrane helix</keyword>
<evidence type="ECO:0000313" key="5">
    <source>
        <dbReference type="Proteomes" id="UP001597063"/>
    </source>
</evidence>
<evidence type="ECO:0000256" key="2">
    <source>
        <dbReference type="SAM" id="Phobius"/>
    </source>
</evidence>
<keyword evidence="2" id="KW-0472">Membrane</keyword>
<organism evidence="4 5">
    <name type="scientific">Actinomadura fibrosa</name>
    <dbReference type="NCBI Taxonomy" id="111802"/>
    <lineage>
        <taxon>Bacteria</taxon>
        <taxon>Bacillati</taxon>
        <taxon>Actinomycetota</taxon>
        <taxon>Actinomycetes</taxon>
        <taxon>Streptosporangiales</taxon>
        <taxon>Thermomonosporaceae</taxon>
        <taxon>Actinomadura</taxon>
    </lineage>
</organism>
<dbReference type="EMBL" id="JBHTGP010000007">
    <property type="protein sequence ID" value="MFD0686026.1"/>
    <property type="molecule type" value="Genomic_DNA"/>
</dbReference>
<feature type="chain" id="PRO_5045732565" evidence="3">
    <location>
        <begin position="29"/>
        <end position="93"/>
    </location>
</feature>
<sequence>MRPPAKAAAKLAAAVSMMSVLASAMAMAGGPAAAGLAAMLGVPLAALCWVLNDPGRSERLVQVIHAIRATTPPPPGDSDQHAISPASRSRSTA</sequence>
<keyword evidence="5" id="KW-1185">Reference proteome</keyword>